<name>A0A6B3BIP5_9ACTN</name>
<gene>
    <name evidence="2" type="ORF">G3I71_07375</name>
</gene>
<feature type="transmembrane region" description="Helical" evidence="1">
    <location>
        <begin position="54"/>
        <end position="72"/>
    </location>
</feature>
<evidence type="ECO:0000256" key="1">
    <source>
        <dbReference type="SAM" id="Phobius"/>
    </source>
</evidence>
<dbReference type="EMBL" id="JAAGLU010000005">
    <property type="protein sequence ID" value="NEC85651.1"/>
    <property type="molecule type" value="Genomic_DNA"/>
</dbReference>
<keyword evidence="1" id="KW-0812">Transmembrane</keyword>
<accession>A0A6B3BIP5</accession>
<evidence type="ECO:0000313" key="2">
    <source>
        <dbReference type="EMBL" id="NEC85651.1"/>
    </source>
</evidence>
<feature type="transmembrane region" description="Helical" evidence="1">
    <location>
        <begin position="21"/>
        <end position="42"/>
    </location>
</feature>
<proteinExistence type="predicted"/>
<comment type="caution">
    <text evidence="2">The sequence shown here is derived from an EMBL/GenBank/DDBJ whole genome shotgun (WGS) entry which is preliminary data.</text>
</comment>
<protein>
    <submittedName>
        <fullName evidence="2">Uncharacterized protein</fullName>
    </submittedName>
</protein>
<dbReference type="AlphaFoldDB" id="A0A6B3BIP5"/>
<organism evidence="2">
    <name type="scientific">Streptomyces sp. SID12501</name>
    <dbReference type="NCBI Taxonomy" id="2706042"/>
    <lineage>
        <taxon>Bacteria</taxon>
        <taxon>Bacillati</taxon>
        <taxon>Actinomycetota</taxon>
        <taxon>Actinomycetes</taxon>
        <taxon>Kitasatosporales</taxon>
        <taxon>Streptomycetaceae</taxon>
        <taxon>Streptomyces</taxon>
    </lineage>
</organism>
<sequence length="87" mass="9158">MAVQIPSGLLGTWLGRNRTAGVSYVLVLAVAGVLTAVVLWGALGAGHAAQILPLWADFMARGSLAMAAYVWLSRRLRTGPAQRSVAR</sequence>
<reference evidence="2" key="1">
    <citation type="submission" date="2020-01" db="EMBL/GenBank/DDBJ databases">
        <title>Insect and environment-associated Actinomycetes.</title>
        <authorList>
            <person name="Currrie C."/>
            <person name="Chevrette M."/>
            <person name="Carlson C."/>
            <person name="Stubbendieck R."/>
            <person name="Wendt-Pienkowski E."/>
        </authorList>
    </citation>
    <scope>NUCLEOTIDE SEQUENCE</scope>
    <source>
        <strain evidence="2">SID12501</strain>
    </source>
</reference>
<keyword evidence="1" id="KW-0472">Membrane</keyword>
<keyword evidence="1" id="KW-1133">Transmembrane helix</keyword>